<reference evidence="1" key="1">
    <citation type="submission" date="2021-06" db="EMBL/GenBank/DDBJ databases">
        <title>Parelaphostrongylus tenuis whole genome reference sequence.</title>
        <authorList>
            <person name="Garwood T.J."/>
            <person name="Larsen P.A."/>
            <person name="Fountain-Jones N.M."/>
            <person name="Garbe J.R."/>
            <person name="Macchietto M.G."/>
            <person name="Kania S.A."/>
            <person name="Gerhold R.W."/>
            <person name="Richards J.E."/>
            <person name="Wolf T.M."/>
        </authorList>
    </citation>
    <scope>NUCLEOTIDE SEQUENCE</scope>
    <source>
        <strain evidence="1">MNPRO001-30</strain>
        <tissue evidence="1">Meninges</tissue>
    </source>
</reference>
<dbReference type="AlphaFoldDB" id="A0AAD5R7U8"/>
<gene>
    <name evidence="1" type="ORF">KIN20_033236</name>
</gene>
<accession>A0AAD5R7U8</accession>
<organism evidence="1 2">
    <name type="scientific">Parelaphostrongylus tenuis</name>
    <name type="common">Meningeal worm</name>
    <dbReference type="NCBI Taxonomy" id="148309"/>
    <lineage>
        <taxon>Eukaryota</taxon>
        <taxon>Metazoa</taxon>
        <taxon>Ecdysozoa</taxon>
        <taxon>Nematoda</taxon>
        <taxon>Chromadorea</taxon>
        <taxon>Rhabditida</taxon>
        <taxon>Rhabditina</taxon>
        <taxon>Rhabditomorpha</taxon>
        <taxon>Strongyloidea</taxon>
        <taxon>Metastrongylidae</taxon>
        <taxon>Parelaphostrongylus</taxon>
    </lineage>
</organism>
<sequence>MEVEPDIRQLHHPRPAYDIALTSPSNQSGGANVERSRQRLWKCWSPRVYE</sequence>
<proteinExistence type="predicted"/>
<dbReference type="EMBL" id="JAHQIW010006962">
    <property type="protein sequence ID" value="KAJ1371307.1"/>
    <property type="molecule type" value="Genomic_DNA"/>
</dbReference>
<keyword evidence="2" id="KW-1185">Reference proteome</keyword>
<evidence type="ECO:0000313" key="2">
    <source>
        <dbReference type="Proteomes" id="UP001196413"/>
    </source>
</evidence>
<dbReference type="Proteomes" id="UP001196413">
    <property type="component" value="Unassembled WGS sequence"/>
</dbReference>
<comment type="caution">
    <text evidence="1">The sequence shown here is derived from an EMBL/GenBank/DDBJ whole genome shotgun (WGS) entry which is preliminary data.</text>
</comment>
<name>A0AAD5R7U8_PARTN</name>
<evidence type="ECO:0000313" key="1">
    <source>
        <dbReference type="EMBL" id="KAJ1371307.1"/>
    </source>
</evidence>
<protein>
    <submittedName>
        <fullName evidence="1">Uncharacterized protein</fullName>
    </submittedName>
</protein>